<accession>A0AAV7UFM4</accession>
<protein>
    <submittedName>
        <fullName evidence="2">Uncharacterized protein</fullName>
    </submittedName>
</protein>
<evidence type="ECO:0000313" key="2">
    <source>
        <dbReference type="EMBL" id="KAJ1187648.1"/>
    </source>
</evidence>
<feature type="region of interest" description="Disordered" evidence="1">
    <location>
        <begin position="1"/>
        <end position="77"/>
    </location>
</feature>
<proteinExistence type="predicted"/>
<reference evidence="2" key="1">
    <citation type="journal article" date="2022" name="bioRxiv">
        <title>Sequencing and chromosome-scale assembly of the giantPleurodeles waltlgenome.</title>
        <authorList>
            <person name="Brown T."/>
            <person name="Elewa A."/>
            <person name="Iarovenko S."/>
            <person name="Subramanian E."/>
            <person name="Araus A.J."/>
            <person name="Petzold A."/>
            <person name="Susuki M."/>
            <person name="Suzuki K.-i.T."/>
            <person name="Hayashi T."/>
            <person name="Toyoda A."/>
            <person name="Oliveira C."/>
            <person name="Osipova E."/>
            <person name="Leigh N.D."/>
            <person name="Simon A."/>
            <person name="Yun M.H."/>
        </authorList>
    </citation>
    <scope>NUCLEOTIDE SEQUENCE</scope>
    <source>
        <strain evidence="2">20211129_DDA</strain>
        <tissue evidence="2">Liver</tissue>
    </source>
</reference>
<keyword evidence="3" id="KW-1185">Reference proteome</keyword>
<dbReference type="AlphaFoldDB" id="A0AAV7UFM4"/>
<feature type="compositionally biased region" description="Basic and acidic residues" evidence="1">
    <location>
        <begin position="7"/>
        <end position="36"/>
    </location>
</feature>
<feature type="compositionally biased region" description="Basic and acidic residues" evidence="1">
    <location>
        <begin position="56"/>
        <end position="71"/>
    </location>
</feature>
<evidence type="ECO:0000256" key="1">
    <source>
        <dbReference type="SAM" id="MobiDB-lite"/>
    </source>
</evidence>
<gene>
    <name evidence="2" type="ORF">NDU88_004422</name>
</gene>
<dbReference type="EMBL" id="JANPWB010000005">
    <property type="protein sequence ID" value="KAJ1187648.1"/>
    <property type="molecule type" value="Genomic_DNA"/>
</dbReference>
<dbReference type="Proteomes" id="UP001066276">
    <property type="component" value="Chromosome 3_1"/>
</dbReference>
<organism evidence="2 3">
    <name type="scientific">Pleurodeles waltl</name>
    <name type="common">Iberian ribbed newt</name>
    <dbReference type="NCBI Taxonomy" id="8319"/>
    <lineage>
        <taxon>Eukaryota</taxon>
        <taxon>Metazoa</taxon>
        <taxon>Chordata</taxon>
        <taxon>Craniata</taxon>
        <taxon>Vertebrata</taxon>
        <taxon>Euteleostomi</taxon>
        <taxon>Amphibia</taxon>
        <taxon>Batrachia</taxon>
        <taxon>Caudata</taxon>
        <taxon>Salamandroidea</taxon>
        <taxon>Salamandridae</taxon>
        <taxon>Pleurodelinae</taxon>
        <taxon>Pleurodeles</taxon>
    </lineage>
</organism>
<sequence>MTYDAEGVIKRKREDGRQERSEEKEEPRTRKSRGEETTTIQEPEEERENTGAGEQSTKREPTFTQELKGEEDTASNVRSVRCVRRTPLGDRADRSRVSWACAGRGEEWGGLLLRPRPRSRFARPPFAPVLASAWGG</sequence>
<comment type="caution">
    <text evidence="2">The sequence shown here is derived from an EMBL/GenBank/DDBJ whole genome shotgun (WGS) entry which is preliminary data.</text>
</comment>
<evidence type="ECO:0000313" key="3">
    <source>
        <dbReference type="Proteomes" id="UP001066276"/>
    </source>
</evidence>
<name>A0AAV7UFM4_PLEWA</name>